<evidence type="ECO:0000259" key="2">
    <source>
        <dbReference type="Pfam" id="PF00441"/>
    </source>
</evidence>
<sequence>MSFQNTRFTLSDLYSESAVNRAFVDGCIQDADAGKPDPKASCIAKLRTTEILRKAAAAGVQYHGAAVITGPSGATTTQDMLDSATPSPFGAEPAKFCATPSAGTSPV</sequence>
<dbReference type="AlphaFoldDB" id="A0A545SX89"/>
<protein>
    <submittedName>
        <fullName evidence="3">Acyl-CoA dehydrogenase</fullName>
    </submittedName>
</protein>
<gene>
    <name evidence="3" type="ORF">FIL88_06600</name>
</gene>
<dbReference type="Gene3D" id="1.20.140.10">
    <property type="entry name" value="Butyryl-CoA Dehydrogenase, subunit A, domain 3"/>
    <property type="match status" value="1"/>
</dbReference>
<organism evidence="3 4">
    <name type="scientific">Aliiroseovarius halocynthiae</name>
    <dbReference type="NCBI Taxonomy" id="985055"/>
    <lineage>
        <taxon>Bacteria</taxon>
        <taxon>Pseudomonadati</taxon>
        <taxon>Pseudomonadota</taxon>
        <taxon>Alphaproteobacteria</taxon>
        <taxon>Rhodobacterales</taxon>
        <taxon>Paracoccaceae</taxon>
        <taxon>Aliiroseovarius</taxon>
    </lineage>
</organism>
<reference evidence="3 4" key="1">
    <citation type="submission" date="2019-06" db="EMBL/GenBank/DDBJ databases">
        <title>A novel species of marine bacteria.</title>
        <authorList>
            <person name="Wang Y."/>
        </authorList>
    </citation>
    <scope>NUCLEOTIDE SEQUENCE [LARGE SCALE GENOMIC DNA]</scope>
    <source>
        <strain evidence="3 4">MA1-10</strain>
    </source>
</reference>
<evidence type="ECO:0000313" key="3">
    <source>
        <dbReference type="EMBL" id="TQV69576.1"/>
    </source>
</evidence>
<evidence type="ECO:0000313" key="4">
    <source>
        <dbReference type="Proteomes" id="UP000315816"/>
    </source>
</evidence>
<proteinExistence type="predicted"/>
<dbReference type="Proteomes" id="UP000315816">
    <property type="component" value="Unassembled WGS sequence"/>
</dbReference>
<dbReference type="InterPro" id="IPR036250">
    <property type="entry name" value="AcylCo_DH-like_C"/>
</dbReference>
<dbReference type="OrthoDB" id="5510711at2"/>
<dbReference type="EMBL" id="VICH01000004">
    <property type="protein sequence ID" value="TQV69576.1"/>
    <property type="molecule type" value="Genomic_DNA"/>
</dbReference>
<keyword evidence="1" id="KW-0285">Flavoprotein</keyword>
<accession>A0A545SX89</accession>
<comment type="caution">
    <text evidence="3">The sequence shown here is derived from an EMBL/GenBank/DDBJ whole genome shotgun (WGS) entry which is preliminary data.</text>
</comment>
<keyword evidence="4" id="KW-1185">Reference proteome</keyword>
<dbReference type="Pfam" id="PF00441">
    <property type="entry name" value="Acyl-CoA_dh_1"/>
    <property type="match status" value="1"/>
</dbReference>
<evidence type="ECO:0000256" key="1">
    <source>
        <dbReference type="ARBA" id="ARBA00022630"/>
    </source>
</evidence>
<dbReference type="SUPFAM" id="SSF47203">
    <property type="entry name" value="Acyl-CoA dehydrogenase C-terminal domain-like"/>
    <property type="match status" value="1"/>
</dbReference>
<dbReference type="InterPro" id="IPR009075">
    <property type="entry name" value="AcylCo_DH/oxidase_C"/>
</dbReference>
<name>A0A545SX89_9RHOB</name>
<feature type="domain" description="Acyl-CoA dehydrogenase/oxidase C-terminal" evidence="2">
    <location>
        <begin position="2"/>
        <end position="69"/>
    </location>
</feature>
<dbReference type="GO" id="GO:0016627">
    <property type="term" value="F:oxidoreductase activity, acting on the CH-CH group of donors"/>
    <property type="evidence" value="ECO:0007669"/>
    <property type="project" value="InterPro"/>
</dbReference>